<comment type="caution">
    <text evidence="8">The sequence shown here is derived from an EMBL/GenBank/DDBJ whole genome shotgun (WGS) entry which is preliminary data.</text>
</comment>
<sequence length="155" mass="17150">MFSDFRHSLRLTPVPVAHLGLRLTAAIVDLVAVSAFLALLIVIWPTADGSWAPVVNLSFWAVIVLILTTYSPATTSRWGGTPGKLLLGLRVTRVRDGRRLSYGRALLRHLSHAVMWLLPFISVVNVALCLWDRPLRQCLHDKIADSVVVRPHASS</sequence>
<dbReference type="RefSeq" id="WP_253745286.1">
    <property type="nucleotide sequence ID" value="NZ_BAABKA010000067.1"/>
</dbReference>
<dbReference type="GO" id="GO:0005886">
    <property type="term" value="C:plasma membrane"/>
    <property type="evidence" value="ECO:0007669"/>
    <property type="project" value="UniProtKB-SubCell"/>
</dbReference>
<dbReference type="PANTHER" id="PTHR36115">
    <property type="entry name" value="PROLINE-RICH ANTIGEN HOMOLOG-RELATED"/>
    <property type="match status" value="1"/>
</dbReference>
<dbReference type="EMBL" id="JAMZEB010000002">
    <property type="protein sequence ID" value="MCP2358193.1"/>
    <property type="molecule type" value="Genomic_DNA"/>
</dbReference>
<evidence type="ECO:0000313" key="9">
    <source>
        <dbReference type="Proteomes" id="UP001139648"/>
    </source>
</evidence>
<dbReference type="Proteomes" id="UP001139648">
    <property type="component" value="Unassembled WGS sequence"/>
</dbReference>
<evidence type="ECO:0000256" key="2">
    <source>
        <dbReference type="ARBA" id="ARBA00022475"/>
    </source>
</evidence>
<dbReference type="Pfam" id="PF06271">
    <property type="entry name" value="RDD"/>
    <property type="match status" value="1"/>
</dbReference>
<dbReference type="PANTHER" id="PTHR36115:SF4">
    <property type="entry name" value="MEMBRANE PROTEIN"/>
    <property type="match status" value="1"/>
</dbReference>
<keyword evidence="5 6" id="KW-0472">Membrane</keyword>
<evidence type="ECO:0000256" key="4">
    <source>
        <dbReference type="ARBA" id="ARBA00022989"/>
    </source>
</evidence>
<evidence type="ECO:0000256" key="1">
    <source>
        <dbReference type="ARBA" id="ARBA00004651"/>
    </source>
</evidence>
<keyword evidence="2" id="KW-1003">Cell membrane</keyword>
<feature type="transmembrane region" description="Helical" evidence="6">
    <location>
        <begin position="20"/>
        <end position="44"/>
    </location>
</feature>
<keyword evidence="3 6" id="KW-0812">Transmembrane</keyword>
<keyword evidence="4 6" id="KW-1133">Transmembrane helix</keyword>
<reference evidence="8" key="1">
    <citation type="submission" date="2022-06" db="EMBL/GenBank/DDBJ databases">
        <title>Sequencing the genomes of 1000 actinobacteria strains.</title>
        <authorList>
            <person name="Klenk H.-P."/>
        </authorList>
    </citation>
    <scope>NUCLEOTIDE SEQUENCE</scope>
    <source>
        <strain evidence="8">DSM 46694</strain>
    </source>
</reference>
<evidence type="ECO:0000259" key="7">
    <source>
        <dbReference type="Pfam" id="PF06271"/>
    </source>
</evidence>
<protein>
    <submittedName>
        <fullName evidence="8">RDD family membrane protein YckC</fullName>
    </submittedName>
</protein>
<feature type="domain" description="RDD" evidence="7">
    <location>
        <begin position="16"/>
        <end position="144"/>
    </location>
</feature>
<feature type="transmembrane region" description="Helical" evidence="6">
    <location>
        <begin position="113"/>
        <end position="131"/>
    </location>
</feature>
<proteinExistence type="predicted"/>
<comment type="subcellular location">
    <subcellularLocation>
        <location evidence="1">Cell membrane</location>
        <topology evidence="1">Multi-pass membrane protein</topology>
    </subcellularLocation>
</comment>
<dbReference type="InterPro" id="IPR010432">
    <property type="entry name" value="RDD"/>
</dbReference>
<organism evidence="8 9">
    <name type="scientific">Nonomuraea thailandensis</name>
    <dbReference type="NCBI Taxonomy" id="1188745"/>
    <lineage>
        <taxon>Bacteria</taxon>
        <taxon>Bacillati</taxon>
        <taxon>Actinomycetota</taxon>
        <taxon>Actinomycetes</taxon>
        <taxon>Streptosporangiales</taxon>
        <taxon>Streptosporangiaceae</taxon>
        <taxon>Nonomuraea</taxon>
    </lineage>
</organism>
<keyword evidence="9" id="KW-1185">Reference proteome</keyword>
<gene>
    <name evidence="8" type="ORF">HD597_005213</name>
</gene>
<evidence type="ECO:0000256" key="6">
    <source>
        <dbReference type="SAM" id="Phobius"/>
    </source>
</evidence>
<dbReference type="AlphaFoldDB" id="A0A9X2K2N3"/>
<evidence type="ECO:0000313" key="8">
    <source>
        <dbReference type="EMBL" id="MCP2358193.1"/>
    </source>
</evidence>
<dbReference type="InterPro" id="IPR051791">
    <property type="entry name" value="Pra-immunoreactive"/>
</dbReference>
<evidence type="ECO:0000256" key="3">
    <source>
        <dbReference type="ARBA" id="ARBA00022692"/>
    </source>
</evidence>
<accession>A0A9X2K2N3</accession>
<evidence type="ECO:0000256" key="5">
    <source>
        <dbReference type="ARBA" id="ARBA00023136"/>
    </source>
</evidence>
<feature type="transmembrane region" description="Helical" evidence="6">
    <location>
        <begin position="51"/>
        <end position="70"/>
    </location>
</feature>
<name>A0A9X2K2N3_9ACTN</name>